<dbReference type="SUPFAM" id="SSF54001">
    <property type="entry name" value="Cysteine proteinases"/>
    <property type="match status" value="1"/>
</dbReference>
<dbReference type="InterPro" id="IPR038765">
    <property type="entry name" value="Papain-like_cys_pep_sf"/>
</dbReference>
<dbReference type="AlphaFoldDB" id="A0A5J5IQA1"/>
<gene>
    <name evidence="2" type="ORF">F6B42_13725</name>
</gene>
<dbReference type="Gene3D" id="3.90.1720.10">
    <property type="entry name" value="endopeptidase domain like (from Nostoc punctiforme)"/>
    <property type="match status" value="1"/>
</dbReference>
<protein>
    <submittedName>
        <fullName evidence="2">NlpC/P60 family protein</fullName>
    </submittedName>
</protein>
<dbReference type="OrthoDB" id="2607492at2"/>
<dbReference type="Proteomes" id="UP000327039">
    <property type="component" value="Unassembled WGS sequence"/>
</dbReference>
<dbReference type="EMBL" id="VYRZ01000003">
    <property type="protein sequence ID" value="KAA9085507.1"/>
    <property type="molecule type" value="Genomic_DNA"/>
</dbReference>
<sequence>MHRSTSQIADHAIEWARARLGSPAYATRCLAFVEDAVERPNDLEVFGGDSAADSADLYRDHRRTGDPPRGAFVFYDAVGVIDGVEGSWGHVGLSLGDGRIIHAWDRVRIDRIHEVESLPPPPGWTAPAWWGWVPLDRVLAGAQPRAWPTDETAEAAAQRQQAESLSALRGSDDVGR</sequence>
<evidence type="ECO:0000313" key="3">
    <source>
        <dbReference type="Proteomes" id="UP000327039"/>
    </source>
</evidence>
<evidence type="ECO:0000256" key="1">
    <source>
        <dbReference type="SAM" id="MobiDB-lite"/>
    </source>
</evidence>
<evidence type="ECO:0000313" key="2">
    <source>
        <dbReference type="EMBL" id="KAA9085507.1"/>
    </source>
</evidence>
<feature type="compositionally biased region" description="Low complexity" evidence="1">
    <location>
        <begin position="154"/>
        <end position="168"/>
    </location>
</feature>
<accession>A0A5J5IQA1</accession>
<name>A0A5J5IQA1_9MICO</name>
<feature type="region of interest" description="Disordered" evidence="1">
    <location>
        <begin position="145"/>
        <end position="176"/>
    </location>
</feature>
<comment type="caution">
    <text evidence="2">The sequence shown here is derived from an EMBL/GenBank/DDBJ whole genome shotgun (WGS) entry which is preliminary data.</text>
</comment>
<keyword evidence="3" id="KW-1185">Reference proteome</keyword>
<organism evidence="2 3">
    <name type="scientific">Microbacterium radiodurans</name>
    <dbReference type="NCBI Taxonomy" id="661398"/>
    <lineage>
        <taxon>Bacteria</taxon>
        <taxon>Bacillati</taxon>
        <taxon>Actinomycetota</taxon>
        <taxon>Actinomycetes</taxon>
        <taxon>Micrococcales</taxon>
        <taxon>Microbacteriaceae</taxon>
        <taxon>Microbacterium</taxon>
    </lineage>
</organism>
<reference evidence="3" key="1">
    <citation type="submission" date="2019-09" db="EMBL/GenBank/DDBJ databases">
        <title>Mumia zhuanghuii sp. nov. isolated from the intestinal contents of plateau pika (Ochotona curzoniae) in the Qinghai-Tibet plateau of China.</title>
        <authorList>
            <person name="Tian Z."/>
        </authorList>
    </citation>
    <scope>NUCLEOTIDE SEQUENCE [LARGE SCALE GENOMIC DNA]</scope>
    <source>
        <strain evidence="3">DSM 25564</strain>
    </source>
</reference>
<proteinExistence type="predicted"/>
<dbReference type="RefSeq" id="WP_150420229.1">
    <property type="nucleotide sequence ID" value="NZ_VYRZ01000003.1"/>
</dbReference>